<proteinExistence type="predicted"/>
<dbReference type="EMBL" id="KN726723">
    <property type="protein sequence ID" value="KIH67378.1"/>
    <property type="molecule type" value="Genomic_DNA"/>
</dbReference>
<name>A0A0C2DC26_9BILA</name>
<dbReference type="InterPro" id="IPR003137">
    <property type="entry name" value="PA_domain"/>
</dbReference>
<dbReference type="InterPro" id="IPR046450">
    <property type="entry name" value="PA_dom_sf"/>
</dbReference>
<organism evidence="4 5">
    <name type="scientific">Ancylostoma duodenale</name>
    <dbReference type="NCBI Taxonomy" id="51022"/>
    <lineage>
        <taxon>Eukaryota</taxon>
        <taxon>Metazoa</taxon>
        <taxon>Ecdysozoa</taxon>
        <taxon>Nematoda</taxon>
        <taxon>Chromadorea</taxon>
        <taxon>Rhabditida</taxon>
        <taxon>Rhabditina</taxon>
        <taxon>Rhabditomorpha</taxon>
        <taxon>Strongyloidea</taxon>
        <taxon>Ancylostomatidae</taxon>
        <taxon>Ancylostomatinae</taxon>
        <taxon>Ancylostoma</taxon>
    </lineage>
</organism>
<keyword evidence="5" id="KW-1185">Reference proteome</keyword>
<dbReference type="SUPFAM" id="SSF52025">
    <property type="entry name" value="PA domain"/>
    <property type="match status" value="1"/>
</dbReference>
<dbReference type="Pfam" id="PF02225">
    <property type="entry name" value="PA"/>
    <property type="match status" value="1"/>
</dbReference>
<evidence type="ECO:0000256" key="2">
    <source>
        <dbReference type="ARBA" id="ARBA00023180"/>
    </source>
</evidence>
<evidence type="ECO:0000259" key="3">
    <source>
        <dbReference type="Pfam" id="PF02225"/>
    </source>
</evidence>
<feature type="domain" description="PA" evidence="3">
    <location>
        <begin position="70"/>
        <end position="164"/>
    </location>
</feature>
<keyword evidence="1" id="KW-0732">Signal</keyword>
<dbReference type="PANTHER" id="PTHR22702:SF1">
    <property type="entry name" value="PROTEASE-ASSOCIATED DOMAIN-CONTAINING PROTEIN 1"/>
    <property type="match status" value="1"/>
</dbReference>
<dbReference type="Proteomes" id="UP000054047">
    <property type="component" value="Unassembled WGS sequence"/>
</dbReference>
<dbReference type="OrthoDB" id="8118055at2759"/>
<dbReference type="PANTHER" id="PTHR22702">
    <property type="entry name" value="PROTEASE-ASSOCIATED DOMAIN-CONTAINING PROTEIN"/>
    <property type="match status" value="1"/>
</dbReference>
<reference evidence="4 5" key="1">
    <citation type="submission" date="2013-12" db="EMBL/GenBank/DDBJ databases">
        <title>Draft genome of the parsitic nematode Ancylostoma duodenale.</title>
        <authorList>
            <person name="Mitreva M."/>
        </authorList>
    </citation>
    <scope>NUCLEOTIDE SEQUENCE [LARGE SCALE GENOMIC DNA]</scope>
    <source>
        <strain evidence="4 5">Zhejiang</strain>
    </source>
</reference>
<accession>A0A0C2DC26</accession>
<dbReference type="AlphaFoldDB" id="A0A0C2DC26"/>
<evidence type="ECO:0000256" key="1">
    <source>
        <dbReference type="ARBA" id="ARBA00022729"/>
    </source>
</evidence>
<protein>
    <submittedName>
        <fullName evidence="4">PA domain protein</fullName>
    </submittedName>
</protein>
<evidence type="ECO:0000313" key="4">
    <source>
        <dbReference type="EMBL" id="KIH67378.1"/>
    </source>
</evidence>
<evidence type="ECO:0000313" key="5">
    <source>
        <dbReference type="Proteomes" id="UP000054047"/>
    </source>
</evidence>
<dbReference type="Gene3D" id="3.50.30.30">
    <property type="match status" value="1"/>
</dbReference>
<keyword evidence="2" id="KW-0325">Glycoprotein</keyword>
<gene>
    <name evidence="4" type="ORF">ANCDUO_02292</name>
</gene>
<sequence>MKAINLQMAKCGIDFMEELLHLIPQLEKEAASGMRGGRYLQLLSVPFLGSPIFYAAPAQYGSDLKDVPVAGEAVLAEPLRACSPLVNSDQIRGRIAVVERSDCMFQQKTRHAQQAGAIAVVVVDHVVGTTASARPSFAMAEDRNSLDDIAIPSVFLYFNEGQQLMSAISRYRGLVVRLSAEPLVPNSLMEDFLATGKPVEVDDNMVCPISEGAFVQIDHQTPGVIFNFRFESVDQSSEPTVHQEIVERHVTFLQDAVAFDHAPQRATFFNLMRTAAYGALGLNVKDENFKSVEDTLRSTHVLELPPEVHLHLRGDITQQIFTCISPALMDRRIKRADAANVSICPFCVKESSIGSDVFLVLELCNVFELLRSVKDRELFFKAGVSINRIRFAIVGPAEGELSER</sequence>